<feature type="non-terminal residue" evidence="2">
    <location>
        <position position="229"/>
    </location>
</feature>
<organism evidence="2 3">
    <name type="scientific">Ensete ventricosum</name>
    <name type="common">Abyssinian banana</name>
    <name type="synonym">Musa ensete</name>
    <dbReference type="NCBI Taxonomy" id="4639"/>
    <lineage>
        <taxon>Eukaryota</taxon>
        <taxon>Viridiplantae</taxon>
        <taxon>Streptophyta</taxon>
        <taxon>Embryophyta</taxon>
        <taxon>Tracheophyta</taxon>
        <taxon>Spermatophyta</taxon>
        <taxon>Magnoliopsida</taxon>
        <taxon>Liliopsida</taxon>
        <taxon>Zingiberales</taxon>
        <taxon>Musaceae</taxon>
        <taxon>Ensete</taxon>
    </lineage>
</organism>
<dbReference type="EMBL" id="AMZH03010750">
    <property type="protein sequence ID" value="RRT54159.1"/>
    <property type="molecule type" value="Genomic_DNA"/>
</dbReference>
<evidence type="ECO:0000313" key="3">
    <source>
        <dbReference type="Proteomes" id="UP000287651"/>
    </source>
</evidence>
<dbReference type="Proteomes" id="UP000287651">
    <property type="component" value="Unassembled WGS sequence"/>
</dbReference>
<comment type="caution">
    <text evidence="2">The sequence shown here is derived from an EMBL/GenBank/DDBJ whole genome shotgun (WGS) entry which is preliminary data.</text>
</comment>
<feature type="region of interest" description="Disordered" evidence="1">
    <location>
        <begin position="172"/>
        <end position="192"/>
    </location>
</feature>
<evidence type="ECO:0000256" key="1">
    <source>
        <dbReference type="SAM" id="MobiDB-lite"/>
    </source>
</evidence>
<sequence length="229" mass="26099">MYQSDRGLVRSVQFGILVYHVSRTAVAPLERLKILLQVFKILIVFSIMELSKASSIYGKVRVFEDYLEAMVLTVLGLSPIRRSSSLAMNKHQGKFNQGLPLVPYRHTELNSVWYSELYALEYRSKIIIIKVCNFDLPGGTYRSARLLVREPLTTGRFRQKLTVDGRLREKSTVGSRLGKKKGRGKEEQRGKERIPRLRAVLARAPSSPAGCQRTVAARGRFFSLVRRRS</sequence>
<accession>A0A426YR06</accession>
<reference evidence="2 3" key="1">
    <citation type="journal article" date="2014" name="Agronomy (Basel)">
        <title>A Draft Genome Sequence for Ensete ventricosum, the Drought-Tolerant Tree Against Hunger.</title>
        <authorList>
            <person name="Harrison J."/>
            <person name="Moore K.A."/>
            <person name="Paszkiewicz K."/>
            <person name="Jones T."/>
            <person name="Grant M."/>
            <person name="Ambacheew D."/>
            <person name="Muzemil S."/>
            <person name="Studholme D.J."/>
        </authorList>
    </citation>
    <scope>NUCLEOTIDE SEQUENCE [LARGE SCALE GENOMIC DNA]</scope>
</reference>
<evidence type="ECO:0000313" key="2">
    <source>
        <dbReference type="EMBL" id="RRT54159.1"/>
    </source>
</evidence>
<gene>
    <name evidence="2" type="ORF">B296_00026161</name>
</gene>
<dbReference type="AlphaFoldDB" id="A0A426YR06"/>
<proteinExistence type="predicted"/>
<protein>
    <submittedName>
        <fullName evidence="2">Uncharacterized protein</fullName>
    </submittedName>
</protein>
<name>A0A426YR06_ENSVE</name>